<evidence type="ECO:0000256" key="4">
    <source>
        <dbReference type="ARBA" id="ARBA00022729"/>
    </source>
</evidence>
<dbReference type="EMBL" id="LDJR01000045">
    <property type="protein sequence ID" value="OAK71401.1"/>
    <property type="molecule type" value="Genomic_DNA"/>
</dbReference>
<dbReference type="Proteomes" id="UP000077881">
    <property type="component" value="Unassembled WGS sequence"/>
</dbReference>
<organism evidence="5 6">
    <name type="scientific">Lederbergia galactosidilytica</name>
    <dbReference type="NCBI Taxonomy" id="217031"/>
    <lineage>
        <taxon>Bacteria</taxon>
        <taxon>Bacillati</taxon>
        <taxon>Bacillota</taxon>
        <taxon>Bacilli</taxon>
        <taxon>Bacillales</taxon>
        <taxon>Bacillaceae</taxon>
        <taxon>Lederbergia</taxon>
    </lineage>
</organism>
<comment type="caution">
    <text evidence="5">The sequence shown here is derived from an EMBL/GenBank/DDBJ whole genome shotgun (WGS) entry which is preliminary data.</text>
</comment>
<reference evidence="5 6" key="1">
    <citation type="submission" date="2015-05" db="EMBL/GenBank/DDBJ databases">
        <title>Comparison of genome.</title>
        <authorList>
            <person name="Zheng Z."/>
            <person name="Sun M."/>
        </authorList>
    </citation>
    <scope>NUCLEOTIDE SEQUENCE [LARGE SCALE GENOMIC DNA]</scope>
    <source>
        <strain evidence="5 6">G25-74</strain>
    </source>
</reference>
<comment type="subcellular location">
    <subcellularLocation>
        <location evidence="1">Cell envelope</location>
    </subcellularLocation>
</comment>
<name>A0A177ZU06_9BACI</name>
<dbReference type="STRING" id="217031.ABB05_10530"/>
<dbReference type="Gene3D" id="3.40.190.10">
    <property type="entry name" value="Periplasmic binding protein-like II"/>
    <property type="match status" value="1"/>
</dbReference>
<dbReference type="InterPro" id="IPR050490">
    <property type="entry name" value="Bact_solute-bd_prot1"/>
</dbReference>
<dbReference type="PANTHER" id="PTHR43649:SF31">
    <property type="entry name" value="SN-GLYCEROL-3-PHOSPHATE-BINDING PERIPLASMIC PROTEIN UGPB"/>
    <property type="match status" value="1"/>
</dbReference>
<dbReference type="RefSeq" id="WP_064468077.1">
    <property type="nucleotide sequence ID" value="NZ_LDJR01000045.1"/>
</dbReference>
<dbReference type="InterPro" id="IPR006059">
    <property type="entry name" value="SBP"/>
</dbReference>
<protein>
    <submittedName>
        <fullName evidence="5">Uncharacterized protein</fullName>
    </submittedName>
</protein>
<dbReference type="Pfam" id="PF01547">
    <property type="entry name" value="SBP_bac_1"/>
    <property type="match status" value="1"/>
</dbReference>
<dbReference type="PATRIC" id="fig|217031.6.peg.2239"/>
<comment type="similarity">
    <text evidence="2">Belongs to the bacterial solute-binding protein 1 family.</text>
</comment>
<keyword evidence="4" id="KW-0732">Signal</keyword>
<dbReference type="OrthoDB" id="9782846at2"/>
<dbReference type="PANTHER" id="PTHR43649">
    <property type="entry name" value="ARABINOSE-BINDING PROTEIN-RELATED"/>
    <property type="match status" value="1"/>
</dbReference>
<sequence>MKLILRFRTLLLFSILFFSIAITTGCISKTKTDSADNGEPVPITLKVHFGKDEAFIDAFIKPAEEKFPYITFEHVDGDLEELIAGKKAPDILWFWDQGWLEHASELEMTYDMRELIEEIGFDISRFNPNQLAEWQKFSGEELWVLPMSSDRFALMYNKDIFDLFGVEYPTDGMTWGEVVDLARDVTGERNGVDYQGLYMPKSGSPIAWTAGNLLDPETDEPLWTENDVVREYFELYKEAYSIPGNPYIPEHWEEGGWPELFAQGKLAMAPHWFMPPNEEANVNWDIATYPEPENGVPAGGWAMGVSSTSEYKDEVMKVFDFWYSDEQLMNNTFIGGPLSLPYAHLYENGSAIEKAQELDGDIWENRNMEALFSLPVAEPLETVSEFQDEDIVYNALYEFVHEDQLDLNTLLREKYEEELVRIEEEKSKK</sequence>
<dbReference type="PROSITE" id="PS51257">
    <property type="entry name" value="PROKAR_LIPOPROTEIN"/>
    <property type="match status" value="1"/>
</dbReference>
<evidence type="ECO:0000256" key="2">
    <source>
        <dbReference type="ARBA" id="ARBA00008520"/>
    </source>
</evidence>
<dbReference type="GO" id="GO:0030313">
    <property type="term" value="C:cell envelope"/>
    <property type="evidence" value="ECO:0007669"/>
    <property type="project" value="UniProtKB-SubCell"/>
</dbReference>
<proteinExistence type="inferred from homology"/>
<evidence type="ECO:0000256" key="3">
    <source>
        <dbReference type="ARBA" id="ARBA00022448"/>
    </source>
</evidence>
<keyword evidence="6" id="KW-1185">Reference proteome</keyword>
<evidence type="ECO:0000313" key="6">
    <source>
        <dbReference type="Proteomes" id="UP000077881"/>
    </source>
</evidence>
<accession>A0A177ZU06</accession>
<evidence type="ECO:0000256" key="1">
    <source>
        <dbReference type="ARBA" id="ARBA00004196"/>
    </source>
</evidence>
<evidence type="ECO:0000313" key="5">
    <source>
        <dbReference type="EMBL" id="OAK71401.1"/>
    </source>
</evidence>
<dbReference type="SUPFAM" id="SSF53850">
    <property type="entry name" value="Periplasmic binding protein-like II"/>
    <property type="match status" value="1"/>
</dbReference>
<keyword evidence="3" id="KW-0813">Transport</keyword>
<gene>
    <name evidence="5" type="ORF">ABB05_10530</name>
</gene>
<dbReference type="AlphaFoldDB" id="A0A177ZU06"/>